<dbReference type="PANTHER" id="PTHR34978">
    <property type="entry name" value="POSSIBLE SENSOR-TRANSDUCER PROTEIN BLAR"/>
    <property type="match status" value="1"/>
</dbReference>
<dbReference type="OrthoDB" id="15218at2"/>
<dbReference type="AlphaFoldDB" id="A0A3N1NYE8"/>
<keyword evidence="1" id="KW-0812">Transmembrane</keyword>
<evidence type="ECO:0000313" key="3">
    <source>
        <dbReference type="EMBL" id="ROQ21233.1"/>
    </source>
</evidence>
<evidence type="ECO:0000259" key="2">
    <source>
        <dbReference type="Pfam" id="PF05569"/>
    </source>
</evidence>
<protein>
    <submittedName>
        <fullName evidence="3">Beta-lactamase regulating signal transducer with metallopeptidase domain</fullName>
    </submittedName>
</protein>
<dbReference type="InterPro" id="IPR008756">
    <property type="entry name" value="Peptidase_M56"/>
</dbReference>
<reference evidence="3 4" key="1">
    <citation type="submission" date="2018-11" db="EMBL/GenBank/DDBJ databases">
        <title>Genomic Encyclopedia of Type Strains, Phase IV (KMG-IV): sequencing the most valuable type-strain genomes for metagenomic binning, comparative biology and taxonomic classification.</title>
        <authorList>
            <person name="Goeker M."/>
        </authorList>
    </citation>
    <scope>NUCLEOTIDE SEQUENCE [LARGE SCALE GENOMIC DNA]</scope>
    <source>
        <strain evidence="3 4">DSM 16974</strain>
    </source>
</reference>
<comment type="caution">
    <text evidence="3">The sequence shown here is derived from an EMBL/GenBank/DDBJ whole genome shotgun (WGS) entry which is preliminary data.</text>
</comment>
<keyword evidence="1" id="KW-1133">Transmembrane helix</keyword>
<feature type="transmembrane region" description="Helical" evidence="1">
    <location>
        <begin position="12"/>
        <end position="38"/>
    </location>
</feature>
<name>A0A3N1NYE8_9GAMM</name>
<dbReference type="Gene3D" id="3.30.2010.10">
    <property type="entry name" value="Metalloproteases ('zincins'), catalytic domain"/>
    <property type="match status" value="1"/>
</dbReference>
<dbReference type="InterPro" id="IPR052173">
    <property type="entry name" value="Beta-lactam_resp_regulator"/>
</dbReference>
<feature type="domain" description="Peptidase M56" evidence="2">
    <location>
        <begin position="24"/>
        <end position="274"/>
    </location>
</feature>
<accession>A0A3N1NYE8</accession>
<feature type="transmembrane region" description="Helical" evidence="1">
    <location>
        <begin position="50"/>
        <end position="69"/>
    </location>
</feature>
<dbReference type="EMBL" id="RJUK01000001">
    <property type="protein sequence ID" value="ROQ21233.1"/>
    <property type="molecule type" value="Genomic_DNA"/>
</dbReference>
<dbReference type="Pfam" id="PF05569">
    <property type="entry name" value="Peptidase_M56"/>
    <property type="match status" value="1"/>
</dbReference>
<dbReference type="PANTHER" id="PTHR34978:SF3">
    <property type="entry name" value="SLR0241 PROTEIN"/>
    <property type="match status" value="1"/>
</dbReference>
<proteinExistence type="predicted"/>
<feature type="transmembrane region" description="Helical" evidence="1">
    <location>
        <begin position="112"/>
        <end position="136"/>
    </location>
</feature>
<dbReference type="Proteomes" id="UP000273643">
    <property type="component" value="Unassembled WGS sequence"/>
</dbReference>
<organism evidence="3 4">
    <name type="scientific">Marinimicrobium koreense</name>
    <dbReference type="NCBI Taxonomy" id="306545"/>
    <lineage>
        <taxon>Bacteria</taxon>
        <taxon>Pseudomonadati</taxon>
        <taxon>Pseudomonadota</taxon>
        <taxon>Gammaproteobacteria</taxon>
        <taxon>Cellvibrionales</taxon>
        <taxon>Cellvibrionaceae</taxon>
        <taxon>Marinimicrobium</taxon>
    </lineage>
</organism>
<gene>
    <name evidence="3" type="ORF">EDC38_1856</name>
</gene>
<keyword evidence="4" id="KW-1185">Reference proteome</keyword>
<evidence type="ECO:0000256" key="1">
    <source>
        <dbReference type="SAM" id="Phobius"/>
    </source>
</evidence>
<sequence>MNWLTQWLGEAFVYALGWTLLHSLWQSALVAVGLALVLTVTPRWSANARYLSAVMALGVVMVLSALTYSRYYAIVEVALVEAAAVPEPVLTDSGSLFSPAVWADWINRHMSAIVLLWMLGFALFMARYCGGLLYCYRLKNRLSHPASSPWQTRVNALGSRLGIGRGVVLRLSERLEGPCVVGHLKPVVLLPAALLTQMSRDELEAILRHELAHIRRNDYLVGLIQSLIKTLYFFNWPVLWISEQIDRERENACDDIAADGCKSRIFYAETLARFSSLKMDGSASNDGELTMAINGKHPHLLARIRRLFEPATSTARPFEGLVSSLLLVALGLFLSMHSQAEDQYPDIETLDDASVESLIDTFRSQLIDADDEPHFVTTLVPTSDYQALSEQERAAFVRHFKAALWKDLYRDKERSPFFSHLNEDEWLEARQVLLEQHYAHFLRALEGKLVRLEEHDARVSDQSDKIRFATYEGGRMEAEVPVGSIRALQNQPGESVEAGPFSLRALNDGSLLLTLRRGEQMPDFVTSRKVGSEDFSGDGALAGKMKFFSYNDDPKQGHIRSFAATSDFYQVWLGKEAVESVLTGQDAEGYSALLGFRASREGLMEIAFDPEPEQYLSNRLMMFMDSDKLPFLEEREKELASLFAKLPSDLHSYLYQEKHLERHFQAWSLQTGVVMSDRQKRTFTVIFQKMRADFLLEAVQDPERDALEMAHHSISVWADDFNWVNIYPGNKEPDALFDLIIEDKKITEAVAQVAEVCEGIERPEGYELVTQPVSLYGYETHCEQWQGVFEQLVENHADLAAR</sequence>
<keyword evidence="1" id="KW-0472">Membrane</keyword>
<evidence type="ECO:0000313" key="4">
    <source>
        <dbReference type="Proteomes" id="UP000273643"/>
    </source>
</evidence>
<dbReference type="CDD" id="cd07341">
    <property type="entry name" value="M56_BlaR1_MecR1_like"/>
    <property type="match status" value="1"/>
</dbReference>
<dbReference type="RefSeq" id="WP_123638255.1">
    <property type="nucleotide sequence ID" value="NZ_RJUK01000001.1"/>
</dbReference>